<organism evidence="1 2">
    <name type="scientific">Rhizopus stolonifer</name>
    <name type="common">Rhizopus nigricans</name>
    <dbReference type="NCBI Taxonomy" id="4846"/>
    <lineage>
        <taxon>Eukaryota</taxon>
        <taxon>Fungi</taxon>
        <taxon>Fungi incertae sedis</taxon>
        <taxon>Mucoromycota</taxon>
        <taxon>Mucoromycotina</taxon>
        <taxon>Mucoromycetes</taxon>
        <taxon>Mucorales</taxon>
        <taxon>Mucorineae</taxon>
        <taxon>Rhizopodaceae</taxon>
        <taxon>Rhizopus</taxon>
    </lineage>
</organism>
<evidence type="ECO:0000313" key="2">
    <source>
        <dbReference type="Proteomes" id="UP000253551"/>
    </source>
</evidence>
<dbReference type="OrthoDB" id="5555533at2759"/>
<accession>A0A367J2C0</accession>
<proteinExistence type="predicted"/>
<evidence type="ECO:0000313" key="1">
    <source>
        <dbReference type="EMBL" id="RCH84075.1"/>
    </source>
</evidence>
<name>A0A367J2C0_RHIST</name>
<protein>
    <submittedName>
        <fullName evidence="1">Uncharacterized protein</fullName>
    </submittedName>
</protein>
<dbReference type="Pfam" id="PF19117">
    <property type="entry name" value="Mim2"/>
    <property type="match status" value="1"/>
</dbReference>
<feature type="non-terminal residue" evidence="1">
    <location>
        <position position="1"/>
    </location>
</feature>
<reference evidence="1 2" key="1">
    <citation type="journal article" date="2018" name="G3 (Bethesda)">
        <title>Phylogenetic and Phylogenomic Definition of Rhizopus Species.</title>
        <authorList>
            <person name="Gryganskyi A.P."/>
            <person name="Golan J."/>
            <person name="Dolatabadi S."/>
            <person name="Mondo S."/>
            <person name="Robb S."/>
            <person name="Idnurm A."/>
            <person name="Muszewska A."/>
            <person name="Steczkiewicz K."/>
            <person name="Masonjones S."/>
            <person name="Liao H.L."/>
            <person name="Gajdeczka M.T."/>
            <person name="Anike F."/>
            <person name="Vuek A."/>
            <person name="Anishchenko I.M."/>
            <person name="Voigt K."/>
            <person name="de Hoog G.S."/>
            <person name="Smith M.E."/>
            <person name="Heitman J."/>
            <person name="Vilgalys R."/>
            <person name="Stajich J.E."/>
        </authorList>
    </citation>
    <scope>NUCLEOTIDE SEQUENCE [LARGE SCALE GENOMIC DNA]</scope>
    <source>
        <strain evidence="1 2">LSU 92-RS-03</strain>
    </source>
</reference>
<dbReference type="InterPro" id="IPR037652">
    <property type="entry name" value="Mim2"/>
</dbReference>
<comment type="caution">
    <text evidence="1">The sequence shown here is derived from an EMBL/GenBank/DDBJ whole genome shotgun (WGS) entry which is preliminary data.</text>
</comment>
<dbReference type="PANTHER" id="PTHR28230">
    <property type="entry name" value="CHROMOSOME 1, WHOLE GENOME SHOTGUN SEQUENCE"/>
    <property type="match status" value="1"/>
</dbReference>
<dbReference type="PANTHER" id="PTHR28230:SF1">
    <property type="entry name" value="MITOCHONDRIAL IMPORT PROTEIN 2"/>
    <property type="match status" value="1"/>
</dbReference>
<dbReference type="GO" id="GO:0070096">
    <property type="term" value="P:mitochondrial outer membrane translocase complex assembly"/>
    <property type="evidence" value="ECO:0007669"/>
    <property type="project" value="InterPro"/>
</dbReference>
<keyword evidence="2" id="KW-1185">Reference proteome</keyword>
<gene>
    <name evidence="1" type="ORF">CU098_009556</name>
</gene>
<dbReference type="EMBL" id="PJQM01004551">
    <property type="protein sequence ID" value="RCH84075.1"/>
    <property type="molecule type" value="Genomic_DNA"/>
</dbReference>
<dbReference type="STRING" id="4846.A0A367J2C0"/>
<dbReference type="Proteomes" id="UP000253551">
    <property type="component" value="Unassembled WGS sequence"/>
</dbReference>
<dbReference type="GO" id="GO:0005741">
    <property type="term" value="C:mitochondrial outer membrane"/>
    <property type="evidence" value="ECO:0007669"/>
    <property type="project" value="TreeGrafter"/>
</dbReference>
<dbReference type="AlphaFoldDB" id="A0A367J2C0"/>
<sequence>DYNPYSSLDDDIEDESNFYNDRYGEDDSVYSYDAEAEWEESKQQLLSLFSMVIFPFAGKWLGKKLSFWVWAKYMNRVPLSSRYGTIKQLTI</sequence>
<dbReference type="GO" id="GO:0045040">
    <property type="term" value="P:protein insertion into mitochondrial outer membrane"/>
    <property type="evidence" value="ECO:0007669"/>
    <property type="project" value="InterPro"/>
</dbReference>